<evidence type="ECO:0008006" key="4">
    <source>
        <dbReference type="Google" id="ProtNLM"/>
    </source>
</evidence>
<reference evidence="3" key="1">
    <citation type="journal article" date="2019" name="Int. J. Syst. Evol. Microbiol.">
        <title>The Global Catalogue of Microorganisms (GCM) 10K type strain sequencing project: providing services to taxonomists for standard genome sequencing and annotation.</title>
        <authorList>
            <consortium name="The Broad Institute Genomics Platform"/>
            <consortium name="The Broad Institute Genome Sequencing Center for Infectious Disease"/>
            <person name="Wu L."/>
            <person name="Ma J."/>
        </authorList>
    </citation>
    <scope>NUCLEOTIDE SEQUENCE [LARGE SCALE GENOMIC DNA]</scope>
    <source>
        <strain evidence="3">CGMCC 1.12286</strain>
    </source>
</reference>
<organism evidence="2 3">
    <name type="scientific">Alicyclobacillus fodiniaquatilis</name>
    <dbReference type="NCBI Taxonomy" id="1661150"/>
    <lineage>
        <taxon>Bacteria</taxon>
        <taxon>Bacillati</taxon>
        <taxon>Bacillota</taxon>
        <taxon>Bacilli</taxon>
        <taxon>Bacillales</taxon>
        <taxon>Alicyclobacillaceae</taxon>
        <taxon>Alicyclobacillus</taxon>
    </lineage>
</organism>
<sequence>MHYLFWFFHILGLAVWFGSLLFMGICLPLLKRGGLGKEIRHLLNQIRRVMTLVGNIAAAVMLVSGGLLLGTQPSGHGSSLWVQLMTQIGGATILFSIIALTWQGRNVANRLANEGATDTQVQASTNVYQVFLWVIVAAIVVVLGIVSARV</sequence>
<feature type="transmembrane region" description="Helical" evidence="1">
    <location>
        <begin position="50"/>
        <end position="69"/>
    </location>
</feature>
<dbReference type="EMBL" id="JBHUCX010000099">
    <property type="protein sequence ID" value="MFD1677725.1"/>
    <property type="molecule type" value="Genomic_DNA"/>
</dbReference>
<evidence type="ECO:0000313" key="2">
    <source>
        <dbReference type="EMBL" id="MFD1677725.1"/>
    </source>
</evidence>
<proteinExistence type="predicted"/>
<feature type="transmembrane region" description="Helical" evidence="1">
    <location>
        <begin position="6"/>
        <end position="30"/>
    </location>
</feature>
<comment type="caution">
    <text evidence="2">The sequence shown here is derived from an EMBL/GenBank/DDBJ whole genome shotgun (WGS) entry which is preliminary data.</text>
</comment>
<name>A0ABW4JRG0_9BACL</name>
<keyword evidence="3" id="KW-1185">Reference proteome</keyword>
<feature type="transmembrane region" description="Helical" evidence="1">
    <location>
        <begin position="81"/>
        <end position="102"/>
    </location>
</feature>
<dbReference type="Proteomes" id="UP001597079">
    <property type="component" value="Unassembled WGS sequence"/>
</dbReference>
<protein>
    <recommendedName>
        <fullName evidence="4">Copper resistance protein D domain-containing protein</fullName>
    </recommendedName>
</protein>
<evidence type="ECO:0000313" key="3">
    <source>
        <dbReference type="Proteomes" id="UP001597079"/>
    </source>
</evidence>
<feature type="transmembrane region" description="Helical" evidence="1">
    <location>
        <begin position="130"/>
        <end position="148"/>
    </location>
</feature>
<gene>
    <name evidence="2" type="ORF">ACFSB2_23975</name>
</gene>
<keyword evidence="1" id="KW-0472">Membrane</keyword>
<keyword evidence="1" id="KW-0812">Transmembrane</keyword>
<evidence type="ECO:0000256" key="1">
    <source>
        <dbReference type="SAM" id="Phobius"/>
    </source>
</evidence>
<keyword evidence="1" id="KW-1133">Transmembrane helix</keyword>
<dbReference type="RefSeq" id="WP_377945637.1">
    <property type="nucleotide sequence ID" value="NZ_JBHUCX010000099.1"/>
</dbReference>
<accession>A0ABW4JRG0</accession>